<dbReference type="PROSITE" id="PS00061">
    <property type="entry name" value="ADH_SHORT"/>
    <property type="match status" value="1"/>
</dbReference>
<dbReference type="Proteomes" id="UP001596380">
    <property type="component" value="Unassembled WGS sequence"/>
</dbReference>
<sequence length="276" mass="29071">MAEIRHHTGHRLPVRTPRAFPVHEGKRFLVTGAGGGIGQATVDLLVREGARVVAADVVEQTALADRLGGAERGVHAIAVDLRDETSVRDAAARSVELLGGIDGLANVAGIVKMAPALDHERPLWEDQFAVNVFGPFDLARLVVRHMIEQGVAGAVVNVASEAGKQGHPGMIAYNASKAAVINWTRVAAAEWAPHGINVNCVCPGGVATAMLHQVADNHARGSETDAASFFEIMSNEQLGRHIDPTEVASVISFLLTDRVQAVRGQSVNVDGGGSPY</sequence>
<dbReference type="PRINTS" id="PR00080">
    <property type="entry name" value="SDRFAMILY"/>
</dbReference>
<dbReference type="Pfam" id="PF00106">
    <property type="entry name" value="adh_short"/>
    <property type="match status" value="1"/>
</dbReference>
<dbReference type="InterPro" id="IPR020904">
    <property type="entry name" value="Sc_DH/Rdtase_CS"/>
</dbReference>
<evidence type="ECO:0000313" key="4">
    <source>
        <dbReference type="EMBL" id="MFC6879581.1"/>
    </source>
</evidence>
<gene>
    <name evidence="4" type="ORF">ACFQKB_07350</name>
</gene>
<dbReference type="EMBL" id="JBHSXS010000003">
    <property type="protein sequence ID" value="MFC6879581.1"/>
    <property type="molecule type" value="Genomic_DNA"/>
</dbReference>
<reference evidence="5" key="1">
    <citation type="journal article" date="2019" name="Int. J. Syst. Evol. Microbiol.">
        <title>The Global Catalogue of Microorganisms (GCM) 10K type strain sequencing project: providing services to taxonomists for standard genome sequencing and annotation.</title>
        <authorList>
            <consortium name="The Broad Institute Genomics Platform"/>
            <consortium name="The Broad Institute Genome Sequencing Center for Infectious Disease"/>
            <person name="Wu L."/>
            <person name="Ma J."/>
        </authorList>
    </citation>
    <scope>NUCLEOTIDE SEQUENCE [LARGE SCALE GENOMIC DNA]</scope>
    <source>
        <strain evidence="5">JCM 3369</strain>
    </source>
</reference>
<dbReference type="GO" id="GO:0016491">
    <property type="term" value="F:oxidoreductase activity"/>
    <property type="evidence" value="ECO:0007669"/>
    <property type="project" value="UniProtKB-KW"/>
</dbReference>
<keyword evidence="5" id="KW-1185">Reference proteome</keyword>
<evidence type="ECO:0000313" key="5">
    <source>
        <dbReference type="Proteomes" id="UP001596380"/>
    </source>
</evidence>
<dbReference type="InterPro" id="IPR036291">
    <property type="entry name" value="NAD(P)-bd_dom_sf"/>
</dbReference>
<comment type="similarity">
    <text evidence="1 3">Belongs to the short-chain dehydrogenases/reductases (SDR) family.</text>
</comment>
<evidence type="ECO:0000256" key="3">
    <source>
        <dbReference type="RuleBase" id="RU000363"/>
    </source>
</evidence>
<dbReference type="PANTHER" id="PTHR24321">
    <property type="entry name" value="DEHYDROGENASES, SHORT CHAIN"/>
    <property type="match status" value="1"/>
</dbReference>
<evidence type="ECO:0000256" key="2">
    <source>
        <dbReference type="ARBA" id="ARBA00023002"/>
    </source>
</evidence>
<name>A0ABW2CFC7_9ACTN</name>
<organism evidence="4 5">
    <name type="scientific">Actinomadura yumaensis</name>
    <dbReference type="NCBI Taxonomy" id="111807"/>
    <lineage>
        <taxon>Bacteria</taxon>
        <taxon>Bacillati</taxon>
        <taxon>Actinomycetota</taxon>
        <taxon>Actinomycetes</taxon>
        <taxon>Streptosporangiales</taxon>
        <taxon>Thermomonosporaceae</taxon>
        <taxon>Actinomadura</taxon>
    </lineage>
</organism>
<dbReference type="InterPro" id="IPR002347">
    <property type="entry name" value="SDR_fam"/>
</dbReference>
<dbReference type="CDD" id="cd05233">
    <property type="entry name" value="SDR_c"/>
    <property type="match status" value="1"/>
</dbReference>
<dbReference type="PRINTS" id="PR00081">
    <property type="entry name" value="GDHRDH"/>
</dbReference>
<dbReference type="RefSeq" id="WP_160821557.1">
    <property type="nucleotide sequence ID" value="NZ_JBHSXS010000003.1"/>
</dbReference>
<dbReference type="Gene3D" id="3.40.50.720">
    <property type="entry name" value="NAD(P)-binding Rossmann-like Domain"/>
    <property type="match status" value="1"/>
</dbReference>
<evidence type="ECO:0000256" key="1">
    <source>
        <dbReference type="ARBA" id="ARBA00006484"/>
    </source>
</evidence>
<comment type="caution">
    <text evidence="4">The sequence shown here is derived from an EMBL/GenBank/DDBJ whole genome shotgun (WGS) entry which is preliminary data.</text>
</comment>
<dbReference type="SUPFAM" id="SSF51735">
    <property type="entry name" value="NAD(P)-binding Rossmann-fold domains"/>
    <property type="match status" value="1"/>
</dbReference>
<protein>
    <submittedName>
        <fullName evidence="4">SDR family NAD(P)-dependent oxidoreductase</fullName>
        <ecNumber evidence="4">1.1.1.-</ecNumber>
    </submittedName>
</protein>
<keyword evidence="2 4" id="KW-0560">Oxidoreductase</keyword>
<accession>A0ABW2CFC7</accession>
<dbReference type="EC" id="1.1.1.-" evidence="4"/>
<dbReference type="PANTHER" id="PTHR24321:SF8">
    <property type="entry name" value="ESTRADIOL 17-BETA-DEHYDROGENASE 8-RELATED"/>
    <property type="match status" value="1"/>
</dbReference>
<proteinExistence type="inferred from homology"/>